<dbReference type="GO" id="GO:0015031">
    <property type="term" value="P:protein transport"/>
    <property type="evidence" value="ECO:0007669"/>
    <property type="project" value="UniProtKB-UniRule"/>
</dbReference>
<dbReference type="GO" id="GO:0051301">
    <property type="term" value="P:cell division"/>
    <property type="evidence" value="ECO:0007669"/>
    <property type="project" value="UniProtKB-KW"/>
</dbReference>
<dbReference type="GO" id="GO:0051083">
    <property type="term" value="P:'de novo' cotranslational protein folding"/>
    <property type="evidence" value="ECO:0007669"/>
    <property type="project" value="TreeGrafter"/>
</dbReference>
<keyword evidence="9 11" id="KW-0131">Cell cycle</keyword>
<comment type="caution">
    <text evidence="15">The sequence shown here is derived from an EMBL/GenBank/DDBJ whole genome shotgun (WGS) entry which is preliminary data.</text>
</comment>
<evidence type="ECO:0000313" key="15">
    <source>
        <dbReference type="EMBL" id="OWY35422.1"/>
    </source>
</evidence>
<evidence type="ECO:0000256" key="7">
    <source>
        <dbReference type="ARBA" id="ARBA00023186"/>
    </source>
</evidence>
<keyword evidence="6 11" id="KW-0697">Rotamase</keyword>
<keyword evidence="7 11" id="KW-0143">Chaperone</keyword>
<dbReference type="InterPro" id="IPR001179">
    <property type="entry name" value="PPIase_FKBP_dom"/>
</dbReference>
<proteinExistence type="inferred from homology"/>
<dbReference type="GO" id="GO:0003755">
    <property type="term" value="F:peptidyl-prolyl cis-trans isomerase activity"/>
    <property type="evidence" value="ECO:0007669"/>
    <property type="project" value="UniProtKB-UniRule"/>
</dbReference>
<evidence type="ECO:0000256" key="4">
    <source>
        <dbReference type="ARBA" id="ARBA00016902"/>
    </source>
</evidence>
<dbReference type="Pfam" id="PF05697">
    <property type="entry name" value="Trigger_N"/>
    <property type="match status" value="1"/>
</dbReference>
<dbReference type="Gene3D" id="3.10.50.40">
    <property type="match status" value="1"/>
</dbReference>
<evidence type="ECO:0000256" key="5">
    <source>
        <dbReference type="ARBA" id="ARBA00022618"/>
    </source>
</evidence>
<dbReference type="GO" id="GO:0005737">
    <property type="term" value="C:cytoplasm"/>
    <property type="evidence" value="ECO:0007669"/>
    <property type="project" value="UniProtKB-SubCell"/>
</dbReference>
<dbReference type="SUPFAM" id="SSF102735">
    <property type="entry name" value="Trigger factor ribosome-binding domain"/>
    <property type="match status" value="1"/>
</dbReference>
<comment type="function">
    <text evidence="11">Involved in protein export. Acts as a chaperone by maintaining the newly synthesized protein in an open conformation. Functions as a peptidyl-prolyl cis-trans isomerase.</text>
</comment>
<comment type="similarity">
    <text evidence="2 11 13">Belongs to the FKBP-type PPIase family. Tig subfamily.</text>
</comment>
<dbReference type="Pfam" id="PF00254">
    <property type="entry name" value="FKBP_C"/>
    <property type="match status" value="1"/>
</dbReference>
<evidence type="ECO:0000256" key="10">
    <source>
        <dbReference type="ARBA" id="ARBA00029986"/>
    </source>
</evidence>
<evidence type="ECO:0000256" key="2">
    <source>
        <dbReference type="ARBA" id="ARBA00005464"/>
    </source>
</evidence>
<dbReference type="GO" id="GO:0043335">
    <property type="term" value="P:protein unfolding"/>
    <property type="evidence" value="ECO:0007669"/>
    <property type="project" value="TreeGrafter"/>
</dbReference>
<dbReference type="Gene3D" id="3.30.70.1050">
    <property type="entry name" value="Trigger factor ribosome-binding domain"/>
    <property type="match status" value="1"/>
</dbReference>
<dbReference type="PIRSF" id="PIRSF003095">
    <property type="entry name" value="Trigger_factor"/>
    <property type="match status" value="1"/>
</dbReference>
<keyword evidence="16" id="KW-1185">Reference proteome</keyword>
<comment type="catalytic activity">
    <reaction evidence="1 11 12">
        <text>[protein]-peptidylproline (omega=180) = [protein]-peptidylproline (omega=0)</text>
        <dbReference type="Rhea" id="RHEA:16237"/>
        <dbReference type="Rhea" id="RHEA-COMP:10747"/>
        <dbReference type="Rhea" id="RHEA-COMP:10748"/>
        <dbReference type="ChEBI" id="CHEBI:83833"/>
        <dbReference type="ChEBI" id="CHEBI:83834"/>
        <dbReference type="EC" id="5.2.1.8"/>
    </reaction>
</comment>
<dbReference type="AlphaFoldDB" id="A0A225SWQ7"/>
<reference evidence="15 16" key="1">
    <citation type="journal article" date="2010" name="Int. J. Syst. Evol. Microbiol.">
        <title>Reclassification of Herbaspirillum putei as a later heterotypic synonym of Herbaspirillum huttiense, with the description of H. huttiense subsp. huttiense subsp. nov. and H. huttiense subsp. putei subsp. nov., comb. nov., and description of Herbaspirillum aquaticum sp. nov.</title>
        <authorList>
            <person name="Dobritsa A.P."/>
            <person name="Reddy M.C."/>
            <person name="Samadpour M."/>
        </authorList>
    </citation>
    <scope>NUCLEOTIDE SEQUENCE [LARGE SCALE GENOMIC DNA]</scope>
    <source>
        <strain evidence="15 16">IEH 4430</strain>
    </source>
</reference>
<dbReference type="EC" id="5.2.1.8" evidence="3 11"/>
<dbReference type="EMBL" id="NJGV01000005">
    <property type="protein sequence ID" value="OWY35422.1"/>
    <property type="molecule type" value="Genomic_DNA"/>
</dbReference>
<dbReference type="InterPro" id="IPR005215">
    <property type="entry name" value="Trig_fac"/>
</dbReference>
<evidence type="ECO:0000256" key="3">
    <source>
        <dbReference type="ARBA" id="ARBA00013194"/>
    </source>
</evidence>
<dbReference type="GO" id="GO:0043022">
    <property type="term" value="F:ribosome binding"/>
    <property type="evidence" value="ECO:0007669"/>
    <property type="project" value="TreeGrafter"/>
</dbReference>
<evidence type="ECO:0000256" key="1">
    <source>
        <dbReference type="ARBA" id="ARBA00000971"/>
    </source>
</evidence>
<dbReference type="GO" id="GO:0044183">
    <property type="term" value="F:protein folding chaperone"/>
    <property type="evidence" value="ECO:0007669"/>
    <property type="project" value="TreeGrafter"/>
</dbReference>
<evidence type="ECO:0000313" key="16">
    <source>
        <dbReference type="Proteomes" id="UP000214747"/>
    </source>
</evidence>
<organism evidence="15 16">
    <name type="scientific">Herbaspirillum aquaticum</name>
    <dbReference type="NCBI Taxonomy" id="568783"/>
    <lineage>
        <taxon>Bacteria</taxon>
        <taxon>Pseudomonadati</taxon>
        <taxon>Pseudomonadota</taxon>
        <taxon>Betaproteobacteria</taxon>
        <taxon>Burkholderiales</taxon>
        <taxon>Oxalobacteraceae</taxon>
        <taxon>Herbaspirillum</taxon>
    </lineage>
</organism>
<evidence type="ECO:0000256" key="12">
    <source>
        <dbReference type="PROSITE-ProRule" id="PRU00277"/>
    </source>
</evidence>
<dbReference type="InterPro" id="IPR036611">
    <property type="entry name" value="Trigger_fac_ribosome-bd_sf"/>
</dbReference>
<keyword evidence="5 11" id="KW-0132">Cell division</keyword>
<comment type="subcellular location">
    <subcellularLocation>
        <location evidence="11">Cytoplasm</location>
    </subcellularLocation>
    <text evidence="11">About half TF is bound to the ribosome near the polypeptide exit tunnel while the other half is free in the cytoplasm.</text>
</comment>
<dbReference type="FunFam" id="3.10.50.40:FF:000001">
    <property type="entry name" value="Trigger factor"/>
    <property type="match status" value="1"/>
</dbReference>
<dbReference type="PROSITE" id="PS50059">
    <property type="entry name" value="FKBP_PPIASE"/>
    <property type="match status" value="1"/>
</dbReference>
<dbReference type="GeneID" id="90165090"/>
<dbReference type="SUPFAM" id="SSF54534">
    <property type="entry name" value="FKBP-like"/>
    <property type="match status" value="1"/>
</dbReference>
<evidence type="ECO:0000256" key="11">
    <source>
        <dbReference type="HAMAP-Rule" id="MF_00303"/>
    </source>
</evidence>
<dbReference type="PANTHER" id="PTHR30560:SF3">
    <property type="entry name" value="TRIGGER FACTOR-LIKE PROTEIN TIG, CHLOROPLASTIC"/>
    <property type="match status" value="1"/>
</dbReference>
<feature type="domain" description="PPIase FKBP-type" evidence="14">
    <location>
        <begin position="174"/>
        <end position="259"/>
    </location>
</feature>
<name>A0A225SWQ7_9BURK</name>
<evidence type="ECO:0000256" key="13">
    <source>
        <dbReference type="RuleBase" id="RU003914"/>
    </source>
</evidence>
<dbReference type="HAMAP" id="MF_00303">
    <property type="entry name" value="Trigger_factor_Tig"/>
    <property type="match status" value="1"/>
</dbReference>
<dbReference type="InterPro" id="IPR046357">
    <property type="entry name" value="PPIase_dom_sf"/>
</dbReference>
<evidence type="ECO:0000259" key="14">
    <source>
        <dbReference type="PROSITE" id="PS50059"/>
    </source>
</evidence>
<gene>
    <name evidence="11" type="primary">tig</name>
    <name evidence="15" type="ORF">CEJ45_06230</name>
</gene>
<evidence type="ECO:0000256" key="9">
    <source>
        <dbReference type="ARBA" id="ARBA00023306"/>
    </source>
</evidence>
<comment type="domain">
    <text evidence="11">Consists of 3 domains; the N-terminus binds the ribosome, the middle domain has PPIase activity, while the C-terminus has intrinsic chaperone activity on its own.</text>
</comment>
<evidence type="ECO:0000256" key="8">
    <source>
        <dbReference type="ARBA" id="ARBA00023235"/>
    </source>
</evidence>
<accession>A0A225SWQ7</accession>
<dbReference type="InterPro" id="IPR037041">
    <property type="entry name" value="Trigger_fac_C_sf"/>
</dbReference>
<dbReference type="InterPro" id="IPR008881">
    <property type="entry name" value="Trigger_fac_ribosome-bd_bac"/>
</dbReference>
<keyword evidence="11" id="KW-0963">Cytoplasm</keyword>
<keyword evidence="8 11" id="KW-0413">Isomerase</keyword>
<dbReference type="Gene3D" id="1.10.3120.10">
    <property type="entry name" value="Trigger factor, C-terminal domain"/>
    <property type="match status" value="1"/>
</dbReference>
<dbReference type="SUPFAM" id="SSF109998">
    <property type="entry name" value="Triger factor/SurA peptide-binding domain-like"/>
    <property type="match status" value="1"/>
</dbReference>
<dbReference type="Pfam" id="PF05698">
    <property type="entry name" value="Trigger_C"/>
    <property type="match status" value="1"/>
</dbReference>
<dbReference type="NCBIfam" id="TIGR00115">
    <property type="entry name" value="tig"/>
    <property type="match status" value="1"/>
</dbReference>
<sequence>MATAVETLSKLERRMTLSFPLADVQAEVEKRLKVRARTAKAPGFRPGKVPMKMVAAQFGYQVETEVLNDKVGRAFNDAAVENNLRVAGFPRIEPKTSEEAGEGKLAFDATFEVYPEVTLGDLSGAEVEKTTAAVSDAEIDKTIDILRKQRVHYHVKGEQGAHGDGGADQSAQNGDRVTVDFVGKIDGVEFQGGKADAFPFVLGEGRMLPEFEAATIGLKVGESKSFPLAFPEDYHGKDVAGKTAEFTITVKKIEWAHMPEVDAVFAQSLGIEDGDLTKMREDIKKNLEREVTARTKAKTKDSVMNALIKASELEVPKALIDQDVERLSEMARQDMAQRGMDPKVMQLPKELFTAQAERRVRLGLILAEVVKQNKLEATEEQVKAQIEDFAQSYEDPQQVLKYYFSDRRRLAEVEALVLEENVVNYVLGKAKVSEKPVSFDELMGNQAQA</sequence>
<dbReference type="InterPro" id="IPR008880">
    <property type="entry name" value="Trigger_fac_C"/>
</dbReference>
<evidence type="ECO:0000256" key="6">
    <source>
        <dbReference type="ARBA" id="ARBA00023110"/>
    </source>
</evidence>
<dbReference type="RefSeq" id="WP_034350407.1">
    <property type="nucleotide sequence ID" value="NZ_JARJFG010000001.1"/>
</dbReference>
<dbReference type="PANTHER" id="PTHR30560">
    <property type="entry name" value="TRIGGER FACTOR CHAPERONE AND PEPTIDYL-PROLYL CIS/TRANS ISOMERASE"/>
    <property type="match status" value="1"/>
</dbReference>
<protein>
    <recommendedName>
        <fullName evidence="4 11">Trigger factor</fullName>
        <shortName evidence="11">TF</shortName>
        <ecNumber evidence="3 11">5.2.1.8</ecNumber>
    </recommendedName>
    <alternativeName>
        <fullName evidence="10 11">PPIase</fullName>
    </alternativeName>
</protein>
<dbReference type="Proteomes" id="UP000214747">
    <property type="component" value="Unassembled WGS sequence"/>
</dbReference>
<dbReference type="InterPro" id="IPR027304">
    <property type="entry name" value="Trigger_fact/SurA_dom_sf"/>
</dbReference>